<dbReference type="AlphaFoldDB" id="A0A645ELW0"/>
<proteinExistence type="predicted"/>
<name>A0A645ELW0_9ZZZZ</name>
<gene>
    <name evidence="1" type="ORF">SDC9_148732</name>
</gene>
<reference evidence="1" key="1">
    <citation type="submission" date="2019-08" db="EMBL/GenBank/DDBJ databases">
        <authorList>
            <person name="Kucharzyk K."/>
            <person name="Murdoch R.W."/>
            <person name="Higgins S."/>
            <person name="Loffler F."/>
        </authorList>
    </citation>
    <scope>NUCLEOTIDE SEQUENCE</scope>
</reference>
<organism evidence="1">
    <name type="scientific">bioreactor metagenome</name>
    <dbReference type="NCBI Taxonomy" id="1076179"/>
    <lineage>
        <taxon>unclassified sequences</taxon>
        <taxon>metagenomes</taxon>
        <taxon>ecological metagenomes</taxon>
    </lineage>
</organism>
<protein>
    <submittedName>
        <fullName evidence="1">Uncharacterized protein</fullName>
    </submittedName>
</protein>
<comment type="caution">
    <text evidence="1">The sequence shown here is derived from an EMBL/GenBank/DDBJ whole genome shotgun (WGS) entry which is preliminary data.</text>
</comment>
<dbReference type="EMBL" id="VSSQ01047518">
    <property type="protein sequence ID" value="MPN01523.1"/>
    <property type="molecule type" value="Genomic_DNA"/>
</dbReference>
<accession>A0A645ELW0</accession>
<evidence type="ECO:0000313" key="1">
    <source>
        <dbReference type="EMBL" id="MPN01523.1"/>
    </source>
</evidence>
<sequence>MKVEITAGKPAAYRELWPGQYDIFLISNMSMAFPVRFF</sequence>